<name>A0ABP5ZCR7_9ACTN</name>
<feature type="compositionally biased region" description="Low complexity" evidence="1">
    <location>
        <begin position="365"/>
        <end position="389"/>
    </location>
</feature>
<reference evidence="4" key="1">
    <citation type="journal article" date="2019" name="Int. J. Syst. Evol. Microbiol.">
        <title>The Global Catalogue of Microorganisms (GCM) 10K type strain sequencing project: providing services to taxonomists for standard genome sequencing and annotation.</title>
        <authorList>
            <consortium name="The Broad Institute Genomics Platform"/>
            <consortium name="The Broad Institute Genome Sequencing Center for Infectious Disease"/>
            <person name="Wu L."/>
            <person name="Ma J."/>
        </authorList>
    </citation>
    <scope>NUCLEOTIDE SEQUENCE [LARGE SCALE GENOMIC DNA]</scope>
    <source>
        <strain evidence="4">JCM 5062</strain>
    </source>
</reference>
<feature type="region of interest" description="Disordered" evidence="1">
    <location>
        <begin position="365"/>
        <end position="419"/>
    </location>
</feature>
<organism evidence="3 4">
    <name type="scientific">Streptomyces gobitricini</name>
    <dbReference type="NCBI Taxonomy" id="68211"/>
    <lineage>
        <taxon>Bacteria</taxon>
        <taxon>Bacillati</taxon>
        <taxon>Actinomycetota</taxon>
        <taxon>Actinomycetes</taxon>
        <taxon>Kitasatosporales</taxon>
        <taxon>Streptomycetaceae</taxon>
        <taxon>Streptomyces</taxon>
    </lineage>
</organism>
<keyword evidence="2" id="KW-0732">Signal</keyword>
<protein>
    <recommendedName>
        <fullName evidence="5">Serine/threonine protein kinase</fullName>
    </recommendedName>
</protein>
<accession>A0ABP5ZCR7</accession>
<feature type="signal peptide" evidence="2">
    <location>
        <begin position="1"/>
        <end position="32"/>
    </location>
</feature>
<gene>
    <name evidence="3" type="ORF">GCM10010393_30620</name>
</gene>
<dbReference type="Proteomes" id="UP001499942">
    <property type="component" value="Unassembled WGS sequence"/>
</dbReference>
<dbReference type="InterPro" id="IPR045383">
    <property type="entry name" value="DUF6528"/>
</dbReference>
<dbReference type="RefSeq" id="WP_344361187.1">
    <property type="nucleotide sequence ID" value="NZ_BAAASR010000016.1"/>
</dbReference>
<feature type="chain" id="PRO_5046853286" description="Serine/threonine protein kinase" evidence="2">
    <location>
        <begin position="33"/>
        <end position="419"/>
    </location>
</feature>
<evidence type="ECO:0000256" key="2">
    <source>
        <dbReference type="SAM" id="SignalP"/>
    </source>
</evidence>
<keyword evidence="4" id="KW-1185">Reference proteome</keyword>
<comment type="caution">
    <text evidence="3">The sequence shown here is derived from an EMBL/GenBank/DDBJ whole genome shotgun (WGS) entry which is preliminary data.</text>
</comment>
<dbReference type="SUPFAM" id="SSF101898">
    <property type="entry name" value="NHL repeat"/>
    <property type="match status" value="1"/>
</dbReference>
<feature type="compositionally biased region" description="Low complexity" evidence="1">
    <location>
        <begin position="398"/>
        <end position="419"/>
    </location>
</feature>
<evidence type="ECO:0000313" key="4">
    <source>
        <dbReference type="Proteomes" id="UP001499942"/>
    </source>
</evidence>
<evidence type="ECO:0000313" key="3">
    <source>
        <dbReference type="EMBL" id="GAA2496423.1"/>
    </source>
</evidence>
<evidence type="ECO:0008006" key="5">
    <source>
        <dbReference type="Google" id="ProtNLM"/>
    </source>
</evidence>
<evidence type="ECO:0000256" key="1">
    <source>
        <dbReference type="SAM" id="MobiDB-lite"/>
    </source>
</evidence>
<dbReference type="Pfam" id="PF20138">
    <property type="entry name" value="DUF6528"/>
    <property type="match status" value="1"/>
</dbReference>
<dbReference type="EMBL" id="BAAASR010000016">
    <property type="protein sequence ID" value="GAA2496423.1"/>
    <property type="molecule type" value="Genomic_DNA"/>
</dbReference>
<proteinExistence type="predicted"/>
<sequence length="419" mass="43352">MRFTAVRTPLKSVLVAAVTCGLLIVATVPTSAAVPVPAAAIPAGTPDVLLTDQASRRVLLLDGARRGWDPGADPAVVRWAFSPLGDARYADLDPDVSWVHPSEAKVRVWRGRTYVLTVASSGFAAVVEYPSGRRYWGDALSPGTIRHNPHSIELLPDGNVAVAGSTGGVVRLYAASRGRAGVPFATYPLKDAHGLQWDAGRRVLWALGGDRLVALRVGGTAARPTLDEAFGARLPAPHGHDLGQVAGNPDRLWVSSGSAVHQYVKSTGTFLRDFPGAADISRARVKAVGDDPVTGQVISTVPERGLEETWWTRTVAVHRPAGRYRLANGGIYKARWWTAPRGRPGGAEVSAAPGAASARGAWGTAGAAARSGSPGAASGAGSATPRGGRCCTRGAASTGPAGARRTASTAGAARLRTTA</sequence>